<dbReference type="Proteomes" id="UP000199111">
    <property type="component" value="Unassembled WGS sequence"/>
</dbReference>
<dbReference type="InterPro" id="IPR001646">
    <property type="entry name" value="5peptide_repeat"/>
</dbReference>
<dbReference type="PANTHER" id="PTHR19879:SF9">
    <property type="entry name" value="TRANSCRIPTION INITIATION FACTOR TFIID SUBUNIT 5"/>
    <property type="match status" value="1"/>
</dbReference>
<dbReference type="AlphaFoldDB" id="A0A1I3ND33"/>
<evidence type="ECO:0000313" key="5">
    <source>
        <dbReference type="Proteomes" id="UP000199111"/>
    </source>
</evidence>
<keyword evidence="5" id="KW-1185">Reference proteome</keyword>
<dbReference type="InterPro" id="IPR019775">
    <property type="entry name" value="WD40_repeat_CS"/>
</dbReference>
<reference evidence="5" key="1">
    <citation type="submission" date="2016-10" db="EMBL/GenBank/DDBJ databases">
        <authorList>
            <person name="Varghese N."/>
            <person name="Submissions S."/>
        </authorList>
    </citation>
    <scope>NUCLEOTIDE SEQUENCE [LARGE SCALE GENOMIC DNA]</scope>
    <source>
        <strain evidence="5">CGMCC 4.2126</strain>
    </source>
</reference>
<feature type="repeat" description="WD" evidence="3">
    <location>
        <begin position="216"/>
        <end position="257"/>
    </location>
</feature>
<name>A0A1I3ND33_9ACTN</name>
<dbReference type="PROSITE" id="PS00678">
    <property type="entry name" value="WD_REPEATS_1"/>
    <property type="match status" value="2"/>
</dbReference>
<dbReference type="PROSITE" id="PS50082">
    <property type="entry name" value="WD_REPEATS_2"/>
    <property type="match status" value="2"/>
</dbReference>
<evidence type="ECO:0000313" key="4">
    <source>
        <dbReference type="EMBL" id="SFJ06840.1"/>
    </source>
</evidence>
<dbReference type="SUPFAM" id="SSF50998">
    <property type="entry name" value="Quinoprotein alcohol dehydrogenase-like"/>
    <property type="match status" value="1"/>
</dbReference>
<evidence type="ECO:0000256" key="3">
    <source>
        <dbReference type="PROSITE-ProRule" id="PRU00221"/>
    </source>
</evidence>
<proteinExistence type="predicted"/>
<gene>
    <name evidence="4" type="ORF">SAMN05216275_106180</name>
</gene>
<keyword evidence="2" id="KW-0677">Repeat</keyword>
<dbReference type="InterPro" id="IPR011047">
    <property type="entry name" value="Quinoprotein_ADH-like_sf"/>
</dbReference>
<dbReference type="GeneID" id="96298123"/>
<protein>
    <submittedName>
        <fullName evidence="4">Pentapeptide repeat-containing protein</fullName>
    </submittedName>
</protein>
<dbReference type="Pfam" id="PF00400">
    <property type="entry name" value="WD40"/>
    <property type="match status" value="2"/>
</dbReference>
<dbReference type="InterPro" id="IPR001680">
    <property type="entry name" value="WD40_rpt"/>
</dbReference>
<evidence type="ECO:0000256" key="1">
    <source>
        <dbReference type="ARBA" id="ARBA00022574"/>
    </source>
</evidence>
<dbReference type="SMART" id="SM00320">
    <property type="entry name" value="WD40"/>
    <property type="match status" value="2"/>
</dbReference>
<dbReference type="InterPro" id="IPR015943">
    <property type="entry name" value="WD40/YVTN_repeat-like_dom_sf"/>
</dbReference>
<dbReference type="Gene3D" id="2.160.20.80">
    <property type="entry name" value="E3 ubiquitin-protein ligase SopA"/>
    <property type="match status" value="1"/>
</dbReference>
<feature type="repeat" description="WD" evidence="3">
    <location>
        <begin position="184"/>
        <end position="215"/>
    </location>
</feature>
<dbReference type="PROSITE" id="PS50294">
    <property type="entry name" value="WD_REPEATS_REGION"/>
    <property type="match status" value="1"/>
</dbReference>
<dbReference type="Gene3D" id="2.130.10.10">
    <property type="entry name" value="YVTN repeat-like/Quinoprotein amine dehydrogenase"/>
    <property type="match status" value="1"/>
</dbReference>
<keyword evidence="1 3" id="KW-0853">WD repeat</keyword>
<sequence>MPQRFRELDRPDRRVRDGLTDELMRLLAADHGRFLLLLGDFGHGKTFALRELARRMPVELPPLVPILIELRALDKAHSVDGLVAAHLANHGEDVIDLKAFHADLSGADLTRARLARADLRDVALAGSRWQRAALIDVTGTVTGVPELRGAAIAPGRPVEAQLTPAAIGVPYGYHFHTGRLPEPVAYSPDGRHVAAGGDDPAVRLWDARTGRHLHALTGHTRRIWSLAFAPAGDLLAGAGDDGVAILWNLRPGTAPAQRAALLGLPEGWAAIAPDGRYKLVGEAAGQFWYVIGTRRFKPGELDAHLPAIGQIALDAEF</sequence>
<dbReference type="PANTHER" id="PTHR19879">
    <property type="entry name" value="TRANSCRIPTION INITIATION FACTOR TFIID"/>
    <property type="match status" value="1"/>
</dbReference>
<dbReference type="RefSeq" id="WP_245789264.1">
    <property type="nucleotide sequence ID" value="NZ_FOQY01000006.1"/>
</dbReference>
<accession>A0A1I3ND33</accession>
<organism evidence="4 5">
    <name type="scientific">Streptosporangium canum</name>
    <dbReference type="NCBI Taxonomy" id="324952"/>
    <lineage>
        <taxon>Bacteria</taxon>
        <taxon>Bacillati</taxon>
        <taxon>Actinomycetota</taxon>
        <taxon>Actinomycetes</taxon>
        <taxon>Streptosporangiales</taxon>
        <taxon>Streptosporangiaceae</taxon>
        <taxon>Streptosporangium</taxon>
    </lineage>
</organism>
<dbReference type="Pfam" id="PF00805">
    <property type="entry name" value="Pentapeptide"/>
    <property type="match status" value="1"/>
</dbReference>
<evidence type="ECO:0000256" key="2">
    <source>
        <dbReference type="ARBA" id="ARBA00022737"/>
    </source>
</evidence>
<dbReference type="EMBL" id="FOQY01000006">
    <property type="protein sequence ID" value="SFJ06840.1"/>
    <property type="molecule type" value="Genomic_DNA"/>
</dbReference>